<dbReference type="PANTHER" id="PTHR11848">
    <property type="entry name" value="TGF-BETA FAMILY"/>
    <property type="match status" value="1"/>
</dbReference>
<dbReference type="PROSITE" id="PS51362">
    <property type="entry name" value="TGF_BETA_2"/>
    <property type="match status" value="1"/>
</dbReference>
<evidence type="ECO:0000313" key="10">
    <source>
        <dbReference type="Proteomes" id="UP001164746"/>
    </source>
</evidence>
<accession>A0ABY7FMP0</accession>
<evidence type="ECO:0000256" key="6">
    <source>
        <dbReference type="SAM" id="MobiDB-lite"/>
    </source>
</evidence>
<keyword evidence="5" id="KW-1015">Disulfide bond</keyword>
<dbReference type="SUPFAM" id="SSF57501">
    <property type="entry name" value="Cystine-knot cytokines"/>
    <property type="match status" value="1"/>
</dbReference>
<feature type="compositionally biased region" description="Acidic residues" evidence="6">
    <location>
        <begin position="58"/>
        <end position="72"/>
    </location>
</feature>
<reference evidence="9" key="1">
    <citation type="submission" date="2022-11" db="EMBL/GenBank/DDBJ databases">
        <title>Centuries of genome instability and evolution in soft-shell clam transmissible cancer (bioRxiv).</title>
        <authorList>
            <person name="Hart S.F.M."/>
            <person name="Yonemitsu M.A."/>
            <person name="Giersch R.M."/>
            <person name="Beal B.F."/>
            <person name="Arriagada G."/>
            <person name="Davis B.W."/>
            <person name="Ostrander E.A."/>
            <person name="Goff S.P."/>
            <person name="Metzger M.J."/>
        </authorList>
    </citation>
    <scope>NUCLEOTIDE SEQUENCE</scope>
    <source>
        <strain evidence="9">MELC-2E11</strain>
        <tissue evidence="9">Siphon/mantle</tissue>
    </source>
</reference>
<evidence type="ECO:0000256" key="3">
    <source>
        <dbReference type="ARBA" id="ARBA00022525"/>
    </source>
</evidence>
<evidence type="ECO:0000256" key="4">
    <source>
        <dbReference type="ARBA" id="ARBA00023030"/>
    </source>
</evidence>
<feature type="signal peptide" evidence="7">
    <location>
        <begin position="1"/>
        <end position="29"/>
    </location>
</feature>
<organism evidence="9 10">
    <name type="scientific">Mya arenaria</name>
    <name type="common">Soft-shell clam</name>
    <dbReference type="NCBI Taxonomy" id="6604"/>
    <lineage>
        <taxon>Eukaryota</taxon>
        <taxon>Metazoa</taxon>
        <taxon>Spiralia</taxon>
        <taxon>Lophotrochozoa</taxon>
        <taxon>Mollusca</taxon>
        <taxon>Bivalvia</taxon>
        <taxon>Autobranchia</taxon>
        <taxon>Heteroconchia</taxon>
        <taxon>Euheterodonta</taxon>
        <taxon>Imparidentia</taxon>
        <taxon>Neoheterodontei</taxon>
        <taxon>Myida</taxon>
        <taxon>Myoidea</taxon>
        <taxon>Myidae</taxon>
        <taxon>Mya</taxon>
    </lineage>
</organism>
<name>A0ABY7FMP0_MYAAR</name>
<evidence type="ECO:0000256" key="5">
    <source>
        <dbReference type="ARBA" id="ARBA00023157"/>
    </source>
</evidence>
<feature type="region of interest" description="Disordered" evidence="6">
    <location>
        <begin position="58"/>
        <end position="137"/>
    </location>
</feature>
<keyword evidence="7" id="KW-0732">Signal</keyword>
<comment type="similarity">
    <text evidence="2">Belongs to the TGF-beta family.</text>
</comment>
<feature type="chain" id="PRO_5045661974" description="TGF-beta family profile domain-containing protein" evidence="7">
    <location>
        <begin position="30"/>
        <end position="370"/>
    </location>
</feature>
<evidence type="ECO:0000259" key="8">
    <source>
        <dbReference type="PROSITE" id="PS51362"/>
    </source>
</evidence>
<dbReference type="Proteomes" id="UP001164746">
    <property type="component" value="Chromosome 13"/>
</dbReference>
<evidence type="ECO:0000256" key="2">
    <source>
        <dbReference type="ARBA" id="ARBA00006656"/>
    </source>
</evidence>
<dbReference type="EMBL" id="CP111024">
    <property type="protein sequence ID" value="WAR23478.1"/>
    <property type="molecule type" value="Genomic_DNA"/>
</dbReference>
<feature type="domain" description="TGF-beta family profile" evidence="8">
    <location>
        <begin position="309"/>
        <end position="370"/>
    </location>
</feature>
<dbReference type="PANTHER" id="PTHR11848:SF262">
    <property type="entry name" value="LD29161P"/>
    <property type="match status" value="1"/>
</dbReference>
<keyword evidence="4" id="KW-0339">Growth factor</keyword>
<dbReference type="InterPro" id="IPR001839">
    <property type="entry name" value="TGF-b_C"/>
</dbReference>
<evidence type="ECO:0000256" key="1">
    <source>
        <dbReference type="ARBA" id="ARBA00004613"/>
    </source>
</evidence>
<comment type="subcellular location">
    <subcellularLocation>
        <location evidence="1">Secreted</location>
    </subcellularLocation>
</comment>
<evidence type="ECO:0000256" key="7">
    <source>
        <dbReference type="SAM" id="SignalP"/>
    </source>
</evidence>
<keyword evidence="10" id="KW-1185">Reference proteome</keyword>
<dbReference type="InterPro" id="IPR029034">
    <property type="entry name" value="Cystine-knot_cytokine"/>
</dbReference>
<protein>
    <recommendedName>
        <fullName evidence="8">TGF-beta family profile domain-containing protein</fullName>
    </recommendedName>
</protein>
<dbReference type="Pfam" id="PF00688">
    <property type="entry name" value="TGFb_propeptide"/>
    <property type="match status" value="1"/>
</dbReference>
<dbReference type="InterPro" id="IPR001111">
    <property type="entry name" value="TGF-b_propeptide"/>
</dbReference>
<proteinExistence type="inferred from homology"/>
<feature type="compositionally biased region" description="Basic and acidic residues" evidence="6">
    <location>
        <begin position="73"/>
        <end position="99"/>
    </location>
</feature>
<gene>
    <name evidence="9" type="ORF">MAR_037147</name>
</gene>
<evidence type="ECO:0000313" key="9">
    <source>
        <dbReference type="EMBL" id="WAR23478.1"/>
    </source>
</evidence>
<sequence>MGFPQKMAFQFACILHLLLAVSITYHVRALPHDERDSEETHVQHVVDGLTSVTKELETTDYDDDEDLETDDELDKHNIRHDPRGVKKDIAENNDNKKSDGSAARSNALQETDDNERDSSGSSNIRESAAENSGFACPHCSDTIKEKTERIKHHILDRLGMDTAPKVGGPLPPLPFDFYTEENYAMSDEDYQEPNENNNRPKVREIFITGTDITDKCYQQKGTGCYSFNVSADVIDPARVQKIELWVYKQSDPNDHFQQTFMVSELAPTVRDGSPMLRIRNIVKRQETRMKYGWMRVYVMRAVIRWLSKPHRNHGLAITVKQTTSLSHLPVTSCCSPVSFRQPTSLLYRDHEGVIRKVDVPNLLVSDCGCT</sequence>
<dbReference type="Gene3D" id="2.60.120.970">
    <property type="match status" value="1"/>
</dbReference>
<dbReference type="InterPro" id="IPR015615">
    <property type="entry name" value="TGF-beta-rel"/>
</dbReference>
<keyword evidence="3" id="KW-0964">Secreted</keyword>